<feature type="repeat" description="WD" evidence="3">
    <location>
        <begin position="91"/>
        <end position="123"/>
    </location>
</feature>
<dbReference type="PANTHER" id="PTHR10971">
    <property type="entry name" value="MRNA EXPORT FACTOR AND BUB3"/>
    <property type="match status" value="1"/>
</dbReference>
<name>A0AAW1NVK8_9CHLO</name>
<dbReference type="AlphaFoldDB" id="A0AAW1NVK8"/>
<gene>
    <name evidence="4" type="ORF">WJX73_002329</name>
</gene>
<feature type="repeat" description="WD" evidence="3">
    <location>
        <begin position="241"/>
        <end position="275"/>
    </location>
</feature>
<evidence type="ECO:0000313" key="5">
    <source>
        <dbReference type="Proteomes" id="UP001465755"/>
    </source>
</evidence>
<dbReference type="InterPro" id="IPR001680">
    <property type="entry name" value="WD40_rpt"/>
</dbReference>
<dbReference type="SMART" id="SM00320">
    <property type="entry name" value="WD40"/>
    <property type="match status" value="5"/>
</dbReference>
<evidence type="ECO:0000313" key="4">
    <source>
        <dbReference type="EMBL" id="KAK9799364.1"/>
    </source>
</evidence>
<dbReference type="PRINTS" id="PR00320">
    <property type="entry name" value="GPROTEINBRPT"/>
</dbReference>
<keyword evidence="2" id="KW-0677">Repeat</keyword>
<protein>
    <recommendedName>
        <fullName evidence="6">Mitotic checkpoint protein BUB3</fullName>
    </recommendedName>
</protein>
<proteinExistence type="predicted"/>
<keyword evidence="5" id="KW-1185">Reference proteome</keyword>
<dbReference type="PROSITE" id="PS50082">
    <property type="entry name" value="WD_REPEATS_2"/>
    <property type="match status" value="2"/>
</dbReference>
<dbReference type="SUPFAM" id="SSF50978">
    <property type="entry name" value="WD40 repeat-like"/>
    <property type="match status" value="1"/>
</dbReference>
<comment type="caution">
    <text evidence="4">The sequence shown here is derived from an EMBL/GenBank/DDBJ whole genome shotgun (WGS) entry which is preliminary data.</text>
</comment>
<evidence type="ECO:0000256" key="2">
    <source>
        <dbReference type="ARBA" id="ARBA00022737"/>
    </source>
</evidence>
<evidence type="ECO:0000256" key="3">
    <source>
        <dbReference type="PROSITE-ProRule" id="PRU00221"/>
    </source>
</evidence>
<sequence>MAANLGSALPSPPADGVSNLRFSLSSDLLLAPSWDGTVRLYDAVQSRLCESYLHKVPVLDATFQDDHNIFTAGLNGAVKRYNFFGRVDSEIGSHDQPVRCIEWLSQRGLIATGSWDGTLRLWDPRLRPGQNGVGYIVLPGKVFSMAQTGTRLIVATSARRVQIYDLRNIESGRAEQARESSLRFQTRTVRGFPNGTGYALSSVEGRVAMEYFDMGEAAQAKKYAFKCHRRVEDGKDTVYPVNAIAFHPLYGTFATGGCDGVINIWDGENKKRLSQIPGYPNGIAALAFSRDGSHLAAAASYTYERGEQEHPADSIFVRAMADAEVKPKPRK</sequence>
<dbReference type="InterPro" id="IPR015943">
    <property type="entry name" value="WD40/YVTN_repeat-like_dom_sf"/>
</dbReference>
<dbReference type="Gene3D" id="2.130.10.10">
    <property type="entry name" value="YVTN repeat-like/Quinoprotein amine dehydrogenase"/>
    <property type="match status" value="1"/>
</dbReference>
<reference evidence="4 5" key="1">
    <citation type="journal article" date="2024" name="Nat. Commun.">
        <title>Phylogenomics reveals the evolutionary origins of lichenization in chlorophyte algae.</title>
        <authorList>
            <person name="Puginier C."/>
            <person name="Libourel C."/>
            <person name="Otte J."/>
            <person name="Skaloud P."/>
            <person name="Haon M."/>
            <person name="Grisel S."/>
            <person name="Petersen M."/>
            <person name="Berrin J.G."/>
            <person name="Delaux P.M."/>
            <person name="Dal Grande F."/>
            <person name="Keller J."/>
        </authorList>
    </citation>
    <scope>NUCLEOTIDE SEQUENCE [LARGE SCALE GENOMIC DNA]</scope>
    <source>
        <strain evidence="4 5">SAG 2036</strain>
    </source>
</reference>
<evidence type="ECO:0000256" key="1">
    <source>
        <dbReference type="ARBA" id="ARBA00022574"/>
    </source>
</evidence>
<dbReference type="InterPro" id="IPR020472">
    <property type="entry name" value="WD40_PAC1"/>
</dbReference>
<organism evidence="4 5">
    <name type="scientific">Symbiochloris irregularis</name>
    <dbReference type="NCBI Taxonomy" id="706552"/>
    <lineage>
        <taxon>Eukaryota</taxon>
        <taxon>Viridiplantae</taxon>
        <taxon>Chlorophyta</taxon>
        <taxon>core chlorophytes</taxon>
        <taxon>Trebouxiophyceae</taxon>
        <taxon>Trebouxiales</taxon>
        <taxon>Trebouxiaceae</taxon>
        <taxon>Symbiochloris</taxon>
    </lineage>
</organism>
<keyword evidence="1 3" id="KW-0853">WD repeat</keyword>
<dbReference type="Pfam" id="PF00400">
    <property type="entry name" value="WD40"/>
    <property type="match status" value="3"/>
</dbReference>
<dbReference type="InterPro" id="IPR036322">
    <property type="entry name" value="WD40_repeat_dom_sf"/>
</dbReference>
<dbReference type="EMBL" id="JALJOQ010000090">
    <property type="protein sequence ID" value="KAK9799364.1"/>
    <property type="molecule type" value="Genomic_DNA"/>
</dbReference>
<accession>A0AAW1NVK8</accession>
<dbReference type="Proteomes" id="UP001465755">
    <property type="component" value="Unassembled WGS sequence"/>
</dbReference>
<evidence type="ECO:0008006" key="6">
    <source>
        <dbReference type="Google" id="ProtNLM"/>
    </source>
</evidence>
<dbReference type="PROSITE" id="PS50294">
    <property type="entry name" value="WD_REPEATS_REGION"/>
    <property type="match status" value="1"/>
</dbReference>